<feature type="transmembrane region" description="Helical" evidence="7">
    <location>
        <begin position="138"/>
        <end position="163"/>
    </location>
</feature>
<evidence type="ECO:0000313" key="10">
    <source>
        <dbReference type="Proteomes" id="UP001501490"/>
    </source>
</evidence>
<evidence type="ECO:0000256" key="2">
    <source>
        <dbReference type="ARBA" id="ARBA00022448"/>
    </source>
</evidence>
<dbReference type="PANTHER" id="PTHR43652">
    <property type="entry name" value="BASIC AMINO ACID ANTIPORTER YFCC-RELATED"/>
    <property type="match status" value="1"/>
</dbReference>
<dbReference type="InterPro" id="IPR004680">
    <property type="entry name" value="Cit_transptr-like_dom"/>
</dbReference>
<keyword evidence="2" id="KW-0813">Transport</keyword>
<keyword evidence="3 7" id="KW-0812">Transmembrane</keyword>
<feature type="transmembrane region" description="Helical" evidence="7">
    <location>
        <begin position="493"/>
        <end position="512"/>
    </location>
</feature>
<evidence type="ECO:0000256" key="5">
    <source>
        <dbReference type="ARBA" id="ARBA00022989"/>
    </source>
</evidence>
<dbReference type="Gene3D" id="3.30.70.1450">
    <property type="entry name" value="Regulator of K+ conductance, C-terminal domain"/>
    <property type="match status" value="1"/>
</dbReference>
<evidence type="ECO:0000256" key="4">
    <source>
        <dbReference type="ARBA" id="ARBA00022737"/>
    </source>
</evidence>
<evidence type="ECO:0000256" key="6">
    <source>
        <dbReference type="ARBA" id="ARBA00023136"/>
    </source>
</evidence>
<proteinExistence type="predicted"/>
<feature type="transmembrane region" description="Helical" evidence="7">
    <location>
        <begin position="415"/>
        <end position="438"/>
    </location>
</feature>
<gene>
    <name evidence="9" type="ORF">GCM10022236_12060</name>
</gene>
<dbReference type="PANTHER" id="PTHR43652:SF2">
    <property type="entry name" value="BASIC AMINO ACID ANTIPORTER YFCC-RELATED"/>
    <property type="match status" value="1"/>
</dbReference>
<feature type="transmembrane region" description="Helical" evidence="7">
    <location>
        <begin position="175"/>
        <end position="194"/>
    </location>
</feature>
<protein>
    <recommendedName>
        <fullName evidence="8">Citrate transporter-like domain-containing protein</fullName>
    </recommendedName>
</protein>
<dbReference type="SUPFAM" id="SSF116726">
    <property type="entry name" value="TrkA C-terminal domain-like"/>
    <property type="match status" value="1"/>
</dbReference>
<feature type="transmembrane region" description="Helical" evidence="7">
    <location>
        <begin position="54"/>
        <end position="76"/>
    </location>
</feature>
<evidence type="ECO:0000256" key="3">
    <source>
        <dbReference type="ARBA" id="ARBA00022692"/>
    </source>
</evidence>
<comment type="subcellular location">
    <subcellularLocation>
        <location evidence="1">Membrane</location>
        <topology evidence="1">Multi-pass membrane protein</topology>
    </subcellularLocation>
</comment>
<keyword evidence="4" id="KW-0677">Repeat</keyword>
<organism evidence="9 10">
    <name type="scientific">Microlunatus ginsengisoli</name>
    <dbReference type="NCBI Taxonomy" id="363863"/>
    <lineage>
        <taxon>Bacteria</taxon>
        <taxon>Bacillati</taxon>
        <taxon>Actinomycetota</taxon>
        <taxon>Actinomycetes</taxon>
        <taxon>Propionibacteriales</taxon>
        <taxon>Propionibacteriaceae</taxon>
        <taxon>Microlunatus</taxon>
    </lineage>
</organism>
<keyword evidence="5 7" id="KW-1133">Transmembrane helix</keyword>
<evidence type="ECO:0000259" key="8">
    <source>
        <dbReference type="Pfam" id="PF03600"/>
    </source>
</evidence>
<dbReference type="Pfam" id="PF03600">
    <property type="entry name" value="CitMHS"/>
    <property type="match status" value="1"/>
</dbReference>
<accession>A0ABP6ZM53</accession>
<dbReference type="RefSeq" id="WP_344802381.1">
    <property type="nucleotide sequence ID" value="NZ_BAABAB010000007.1"/>
</dbReference>
<feature type="transmembrane region" description="Helical" evidence="7">
    <location>
        <begin position="23"/>
        <end position="42"/>
    </location>
</feature>
<feature type="transmembrane region" description="Helical" evidence="7">
    <location>
        <begin position="96"/>
        <end position="117"/>
    </location>
</feature>
<dbReference type="InterPro" id="IPR051679">
    <property type="entry name" value="DASS-Related_Transporters"/>
</dbReference>
<feature type="transmembrane region" description="Helical" evidence="7">
    <location>
        <begin position="365"/>
        <end position="395"/>
    </location>
</feature>
<feature type="domain" description="Citrate transporter-like" evidence="8">
    <location>
        <begin position="16"/>
        <end position="476"/>
    </location>
</feature>
<keyword evidence="6 7" id="KW-0472">Membrane</keyword>
<name>A0ABP6ZM53_9ACTN</name>
<feature type="transmembrane region" description="Helical" evidence="7">
    <location>
        <begin position="450"/>
        <end position="473"/>
    </location>
</feature>
<sequence>MWHTVAGGVIVVVTLVLMTTGRVRPVIALGCALVVAGILRIAPASALFGGLSNGGVITVGAMLVIAKGVVQTGVVARITRRLLATVHTAQQALRRLAAPVGVASALMNTTPIVAMLIPATKSLEQTRNIPARQVMLPIAHITTLTGSVTLIGTSSNLLIAGIAAGSGVSMSMLSFAPVALPTAVVGAVVIYVAARLLRTPVAGAEVVLDWRVEIPVAAGARIIGRTPGDVALATARDYAVVNVRRDGDYLPPDVAIAAGDRLVFQATEAGVKALWGSPLLGLKPHRLYAVSIRSGDENGFLADLEEDGTIQVVAAQTTVSLRRTSMLPGSTCYLAAADPDVLRGVEAIALWQDAASRAPQPRKTWIALSILAAVVITASIGLVPVEFGSVGGALLMVLTGVLTPRSAGRALDWNILFVLAGSVGLGAIVLSSGLADLLAAGIRTLSAGSALLVVLVFALITTVLTNLVTNAAAASILTPVALSLATELGVNPATLLALIGTCISFTFITPFSHQSNLMVMGPMGYTTKEFVRFGVPVLIAALITATVVATLLK</sequence>
<keyword evidence="10" id="KW-1185">Reference proteome</keyword>
<evidence type="ECO:0000313" key="9">
    <source>
        <dbReference type="EMBL" id="GAA3611862.1"/>
    </source>
</evidence>
<reference evidence="10" key="1">
    <citation type="journal article" date="2019" name="Int. J. Syst. Evol. Microbiol.">
        <title>The Global Catalogue of Microorganisms (GCM) 10K type strain sequencing project: providing services to taxonomists for standard genome sequencing and annotation.</title>
        <authorList>
            <consortium name="The Broad Institute Genomics Platform"/>
            <consortium name="The Broad Institute Genome Sequencing Center for Infectious Disease"/>
            <person name="Wu L."/>
            <person name="Ma J."/>
        </authorList>
    </citation>
    <scope>NUCLEOTIDE SEQUENCE [LARGE SCALE GENOMIC DNA]</scope>
    <source>
        <strain evidence="10">JCM 16929</strain>
    </source>
</reference>
<dbReference type="Proteomes" id="UP001501490">
    <property type="component" value="Unassembled WGS sequence"/>
</dbReference>
<dbReference type="InterPro" id="IPR036721">
    <property type="entry name" value="RCK_C_sf"/>
</dbReference>
<dbReference type="EMBL" id="BAABAB010000007">
    <property type="protein sequence ID" value="GAA3611862.1"/>
    <property type="molecule type" value="Genomic_DNA"/>
</dbReference>
<evidence type="ECO:0000256" key="7">
    <source>
        <dbReference type="SAM" id="Phobius"/>
    </source>
</evidence>
<comment type="caution">
    <text evidence="9">The sequence shown here is derived from an EMBL/GenBank/DDBJ whole genome shotgun (WGS) entry which is preliminary data.</text>
</comment>
<feature type="transmembrane region" description="Helical" evidence="7">
    <location>
        <begin position="533"/>
        <end position="552"/>
    </location>
</feature>
<evidence type="ECO:0000256" key="1">
    <source>
        <dbReference type="ARBA" id="ARBA00004141"/>
    </source>
</evidence>